<evidence type="ECO:0000313" key="5">
    <source>
        <dbReference type="Proteomes" id="UP000320209"/>
    </source>
</evidence>
<name>A0A543AB33_9ACTN</name>
<dbReference type="PANTHER" id="PTHR40763:SF4">
    <property type="entry name" value="DUF1707 DOMAIN-CONTAINING PROTEIN"/>
    <property type="match status" value="1"/>
</dbReference>
<comment type="caution">
    <text evidence="4">The sequence shown here is derived from an EMBL/GenBank/DDBJ whole genome shotgun (WGS) entry which is preliminary data.</text>
</comment>
<feature type="region of interest" description="Disordered" evidence="1">
    <location>
        <begin position="208"/>
        <end position="227"/>
    </location>
</feature>
<dbReference type="InterPro" id="IPR012551">
    <property type="entry name" value="DUF1707_SHOCT-like"/>
</dbReference>
<feature type="compositionally biased region" description="Basic residues" evidence="1">
    <location>
        <begin position="209"/>
        <end position="221"/>
    </location>
</feature>
<evidence type="ECO:0000259" key="3">
    <source>
        <dbReference type="Pfam" id="PF09922"/>
    </source>
</evidence>
<organism evidence="4 5">
    <name type="scientific">Nocardioides albertanoniae</name>
    <dbReference type="NCBI Taxonomy" id="1175486"/>
    <lineage>
        <taxon>Bacteria</taxon>
        <taxon>Bacillati</taxon>
        <taxon>Actinomycetota</taxon>
        <taxon>Actinomycetes</taxon>
        <taxon>Propionibacteriales</taxon>
        <taxon>Nocardioidaceae</taxon>
        <taxon>Nocardioides</taxon>
    </lineage>
</organism>
<dbReference type="RefSeq" id="WP_141781652.1">
    <property type="nucleotide sequence ID" value="NZ_VFOV01000001.1"/>
</dbReference>
<evidence type="ECO:0000256" key="1">
    <source>
        <dbReference type="SAM" id="MobiDB-lite"/>
    </source>
</evidence>
<sequence length="227" mass="24357">MGLPEPHPEQERRADLRISDADRHEVADILREAAGEGRLEIDELEERLEETYKAKTYADLEPITRDLPGARRAPTLPVGSAPAGTPGAAVPVVYGQGDQAGNASAILSSVERKGVWMVPEQLSVNAVLGDANIDLREAHYSAREVVINAVSFLGSVKVTVPPNVHVVVEANGILGEVKEPSSKVPEVLTADSPVVRIRGTAVLGDVTVKRRGPRGPKRTLRQHLGLE</sequence>
<keyword evidence="5" id="KW-1185">Reference proteome</keyword>
<proteinExistence type="predicted"/>
<dbReference type="InterPro" id="IPR024425">
    <property type="entry name" value="LiaF-like_C"/>
</dbReference>
<gene>
    <name evidence="4" type="ORF">FB381_3741</name>
</gene>
<protein>
    <submittedName>
        <fullName evidence="4">Cell wall-active antibiotic response 4TMS protein YvqF</fullName>
    </submittedName>
</protein>
<reference evidence="4 5" key="1">
    <citation type="submission" date="2019-06" db="EMBL/GenBank/DDBJ databases">
        <title>Sequencing the genomes of 1000 actinobacteria strains.</title>
        <authorList>
            <person name="Klenk H.-P."/>
        </authorList>
    </citation>
    <scope>NUCLEOTIDE SEQUENCE [LARGE SCALE GENOMIC DNA]</scope>
    <source>
        <strain evidence="4 5">DSM 25218</strain>
    </source>
</reference>
<dbReference type="PANTHER" id="PTHR40763">
    <property type="entry name" value="MEMBRANE PROTEIN-RELATED"/>
    <property type="match status" value="1"/>
</dbReference>
<dbReference type="EMBL" id="VFOV01000001">
    <property type="protein sequence ID" value="TQL69824.1"/>
    <property type="molecule type" value="Genomic_DNA"/>
</dbReference>
<dbReference type="Pfam" id="PF09922">
    <property type="entry name" value="LiaF-like_C"/>
    <property type="match status" value="1"/>
</dbReference>
<dbReference type="Pfam" id="PF08044">
    <property type="entry name" value="DUF1707"/>
    <property type="match status" value="1"/>
</dbReference>
<dbReference type="OrthoDB" id="4772576at2"/>
<accession>A0A543AB33</accession>
<feature type="domain" description="DUF1707" evidence="2">
    <location>
        <begin position="16"/>
        <end position="68"/>
    </location>
</feature>
<feature type="domain" description="Cell wall-active antibiotics response LiaF-like C-terminal" evidence="3">
    <location>
        <begin position="116"/>
        <end position="178"/>
    </location>
</feature>
<dbReference type="AlphaFoldDB" id="A0A543AB33"/>
<dbReference type="Proteomes" id="UP000320209">
    <property type="component" value="Unassembled WGS sequence"/>
</dbReference>
<evidence type="ECO:0000313" key="4">
    <source>
        <dbReference type="EMBL" id="TQL69824.1"/>
    </source>
</evidence>
<evidence type="ECO:0000259" key="2">
    <source>
        <dbReference type="Pfam" id="PF08044"/>
    </source>
</evidence>